<dbReference type="SUPFAM" id="SSF52833">
    <property type="entry name" value="Thioredoxin-like"/>
    <property type="match status" value="1"/>
</dbReference>
<keyword evidence="3 11" id="KW-0049">Antioxidant</keyword>
<gene>
    <name evidence="13" type="ORF">PPACK8108_LOCUS13092</name>
    <name evidence="14" type="ORF">PPACK8108_LOCUS20809</name>
</gene>
<evidence type="ECO:0000256" key="6">
    <source>
        <dbReference type="ARBA" id="ARBA00063543"/>
    </source>
</evidence>
<dbReference type="InterPro" id="IPR013766">
    <property type="entry name" value="Thioredoxin_domain"/>
</dbReference>
<evidence type="ECO:0000256" key="1">
    <source>
        <dbReference type="ARBA" id="ARBA00010505"/>
    </source>
</evidence>
<evidence type="ECO:0000259" key="12">
    <source>
        <dbReference type="PROSITE" id="PS51352"/>
    </source>
</evidence>
<dbReference type="GO" id="GO:0005777">
    <property type="term" value="C:peroxisome"/>
    <property type="evidence" value="ECO:0007669"/>
    <property type="project" value="TreeGrafter"/>
</dbReference>
<evidence type="ECO:0000256" key="5">
    <source>
        <dbReference type="ARBA" id="ARBA00023284"/>
    </source>
</evidence>
<evidence type="ECO:0000313" key="14">
    <source>
        <dbReference type="EMBL" id="CAH7686193.1"/>
    </source>
</evidence>
<keyword evidence="2 11" id="KW-0575">Peroxidase</keyword>
<dbReference type="FunFam" id="3.40.30.10:FF:000020">
    <property type="entry name" value="Peroxiredoxin"/>
    <property type="match status" value="1"/>
</dbReference>
<evidence type="ECO:0000256" key="11">
    <source>
        <dbReference type="RuleBase" id="RU366011"/>
    </source>
</evidence>
<dbReference type="AlphaFoldDB" id="A0AAV0B608"/>
<dbReference type="InterPro" id="IPR037944">
    <property type="entry name" value="PRX5-like"/>
</dbReference>
<dbReference type="PANTHER" id="PTHR10430">
    <property type="entry name" value="PEROXIREDOXIN"/>
    <property type="match status" value="1"/>
</dbReference>
<evidence type="ECO:0000256" key="8">
    <source>
        <dbReference type="ARBA" id="ARBA00076301"/>
    </source>
</evidence>
<dbReference type="InterPro" id="IPR036249">
    <property type="entry name" value="Thioredoxin-like_sf"/>
</dbReference>
<dbReference type="Gene3D" id="3.40.30.10">
    <property type="entry name" value="Glutaredoxin"/>
    <property type="match status" value="1"/>
</dbReference>
<dbReference type="CDD" id="cd03013">
    <property type="entry name" value="PRX5_like"/>
    <property type="match status" value="1"/>
</dbReference>
<dbReference type="Pfam" id="PF08534">
    <property type="entry name" value="Redoxin"/>
    <property type="match status" value="1"/>
</dbReference>
<dbReference type="GO" id="GO:0034599">
    <property type="term" value="P:cellular response to oxidative stress"/>
    <property type="evidence" value="ECO:0007669"/>
    <property type="project" value="InterPro"/>
</dbReference>
<name>A0AAV0B608_PHAPC</name>
<evidence type="ECO:0000256" key="2">
    <source>
        <dbReference type="ARBA" id="ARBA00022559"/>
    </source>
</evidence>
<comment type="subunit">
    <text evidence="6">Homodimer; disulfide-linked, upon oxidation.</text>
</comment>
<evidence type="ECO:0000256" key="4">
    <source>
        <dbReference type="ARBA" id="ARBA00023002"/>
    </source>
</evidence>
<evidence type="ECO:0000256" key="10">
    <source>
        <dbReference type="PIRSR" id="PIRSR637944-1"/>
    </source>
</evidence>
<organism evidence="13 15">
    <name type="scientific">Phakopsora pachyrhizi</name>
    <name type="common">Asian soybean rust disease fungus</name>
    <dbReference type="NCBI Taxonomy" id="170000"/>
    <lineage>
        <taxon>Eukaryota</taxon>
        <taxon>Fungi</taxon>
        <taxon>Dikarya</taxon>
        <taxon>Basidiomycota</taxon>
        <taxon>Pucciniomycotina</taxon>
        <taxon>Pucciniomycetes</taxon>
        <taxon>Pucciniales</taxon>
        <taxon>Phakopsoraceae</taxon>
        <taxon>Phakopsora</taxon>
    </lineage>
</organism>
<dbReference type="InterPro" id="IPR013740">
    <property type="entry name" value="Redoxin"/>
</dbReference>
<keyword evidence="4 11" id="KW-0560">Oxidoreductase</keyword>
<feature type="domain" description="Thioredoxin" evidence="12">
    <location>
        <begin position="3"/>
        <end position="170"/>
    </location>
</feature>
<proteinExistence type="inferred from homology"/>
<dbReference type="GO" id="GO:0005739">
    <property type="term" value="C:mitochondrion"/>
    <property type="evidence" value="ECO:0007669"/>
    <property type="project" value="TreeGrafter"/>
</dbReference>
<dbReference type="EMBL" id="CALTRL010003218">
    <property type="protein sequence ID" value="CAH7678641.1"/>
    <property type="molecule type" value="Genomic_DNA"/>
</dbReference>
<comment type="caution">
    <text evidence="13">The sequence shown here is derived from an EMBL/GenBank/DDBJ whole genome shotgun (WGS) entry which is preliminary data.</text>
</comment>
<dbReference type="PANTHER" id="PTHR10430:SF16">
    <property type="entry name" value="PEROXIREDOXIN-5, MITOCHONDRIAL"/>
    <property type="match status" value="1"/>
</dbReference>
<dbReference type="EMBL" id="CALTRL010005775">
    <property type="protein sequence ID" value="CAH7686193.1"/>
    <property type="molecule type" value="Genomic_DNA"/>
</dbReference>
<dbReference type="Proteomes" id="UP001153365">
    <property type="component" value="Unassembled WGS sequence"/>
</dbReference>
<dbReference type="GO" id="GO:0008379">
    <property type="term" value="F:thioredoxin peroxidase activity"/>
    <property type="evidence" value="ECO:0007669"/>
    <property type="project" value="InterPro"/>
</dbReference>
<accession>A0AAV0B608</accession>
<dbReference type="PROSITE" id="PS51352">
    <property type="entry name" value="THIOREDOXIN_2"/>
    <property type="match status" value="1"/>
</dbReference>
<reference evidence="13" key="1">
    <citation type="submission" date="2022-06" db="EMBL/GenBank/DDBJ databases">
        <authorList>
            <consortium name="SYNGENTA / RWTH Aachen University"/>
        </authorList>
    </citation>
    <scope>NUCLEOTIDE SEQUENCE</scope>
</reference>
<evidence type="ECO:0000313" key="13">
    <source>
        <dbReference type="EMBL" id="CAH7678641.1"/>
    </source>
</evidence>
<keyword evidence="15" id="KW-1185">Reference proteome</keyword>
<comment type="function">
    <text evidence="11">Thiol-specific peroxidase that catalyzes the reduction of hydrogen peroxide and organic hydroperoxides to water and alcohols, respectively. Plays a role in cell protection against oxidative stress by detoxifying peroxides.</text>
</comment>
<evidence type="ECO:0000313" key="15">
    <source>
        <dbReference type="Proteomes" id="UP001153365"/>
    </source>
</evidence>
<comment type="similarity">
    <text evidence="1 11">Belongs to the peroxiredoxin family. Prx5 subfamily.</text>
</comment>
<evidence type="ECO:0000256" key="7">
    <source>
        <dbReference type="ARBA" id="ARBA00074156"/>
    </source>
</evidence>
<evidence type="ECO:0000256" key="3">
    <source>
        <dbReference type="ARBA" id="ARBA00022862"/>
    </source>
</evidence>
<sequence length="170" mass="18185">MTISEGDTIPSGTFSYVPYSPELSSAAVCGVPTKLNTDDWKGKKIVLFGVPGAFTKSCSVNHLPHYIKKAPELKSKGVSSIYCISANDAFVISAWGRLHGTNEHIEMLSDWSLEWLEKAGLAIDLSSNGLGKRGTRFALIIDDLKVKYVGIEPAPGSVTVSGVDSVLAKL</sequence>
<dbReference type="GO" id="GO:0045454">
    <property type="term" value="P:cell redox homeostasis"/>
    <property type="evidence" value="ECO:0007669"/>
    <property type="project" value="TreeGrafter"/>
</dbReference>
<protein>
    <recommendedName>
        <fullName evidence="7">Putative peroxiredoxin</fullName>
    </recommendedName>
    <alternativeName>
        <fullName evidence="8">Thioredoxin reductase</fullName>
    </alternativeName>
    <alternativeName>
        <fullName evidence="9">Thioredoxin-dependent peroxiredoxin</fullName>
    </alternativeName>
</protein>
<dbReference type="GO" id="GO:0042744">
    <property type="term" value="P:hydrogen peroxide catabolic process"/>
    <property type="evidence" value="ECO:0007669"/>
    <property type="project" value="TreeGrafter"/>
</dbReference>
<keyword evidence="5 11" id="KW-0676">Redox-active center</keyword>
<feature type="active site" description="Cysteine sulfenic acid (-SOH) intermediate" evidence="10">
    <location>
        <position position="58"/>
    </location>
</feature>
<evidence type="ECO:0000256" key="9">
    <source>
        <dbReference type="ARBA" id="ARBA00079296"/>
    </source>
</evidence>